<proteinExistence type="predicted"/>
<dbReference type="STRING" id="649639.Bcell_1741"/>
<accession>E6TXS8</accession>
<protein>
    <submittedName>
        <fullName evidence="1">Uncharacterized protein</fullName>
    </submittedName>
</protein>
<dbReference type="EMBL" id="CP002394">
    <property type="protein sequence ID" value="ADU30004.1"/>
    <property type="molecule type" value="Genomic_DNA"/>
</dbReference>
<organism evidence="1 2">
    <name type="scientific">Evansella cellulosilytica (strain ATCC 21833 / DSM 2522 / FERM P-1141 / JCM 9156 / N-4)</name>
    <name type="common">Bacillus cellulosilyticus</name>
    <dbReference type="NCBI Taxonomy" id="649639"/>
    <lineage>
        <taxon>Bacteria</taxon>
        <taxon>Bacillati</taxon>
        <taxon>Bacillota</taxon>
        <taxon>Bacilli</taxon>
        <taxon>Bacillales</taxon>
        <taxon>Bacillaceae</taxon>
        <taxon>Evansella</taxon>
    </lineage>
</organism>
<reference evidence="1" key="1">
    <citation type="submission" date="2010-12" db="EMBL/GenBank/DDBJ databases">
        <title>Complete sequence of Bacillus cellulosilyticus DSM 2522.</title>
        <authorList>
            <consortium name="US DOE Joint Genome Institute"/>
            <person name="Lucas S."/>
            <person name="Copeland A."/>
            <person name="Lapidus A."/>
            <person name="Cheng J.-F."/>
            <person name="Bruce D."/>
            <person name="Goodwin L."/>
            <person name="Pitluck S."/>
            <person name="Chertkov O."/>
            <person name="Detter J.C."/>
            <person name="Han C."/>
            <person name="Tapia R."/>
            <person name="Land M."/>
            <person name="Hauser L."/>
            <person name="Jeffries C."/>
            <person name="Kyrpides N."/>
            <person name="Ivanova N."/>
            <person name="Mikhailova N."/>
            <person name="Brumm P."/>
            <person name="Mead D."/>
            <person name="Woyke T."/>
        </authorList>
    </citation>
    <scope>NUCLEOTIDE SEQUENCE [LARGE SCALE GENOMIC DNA]</scope>
    <source>
        <strain evidence="1">DSM 2522</strain>
    </source>
</reference>
<sequence length="120" mass="14470">MEELYKEIHVYLNMEEEITFESFDRYYKKVIEYFNDHADEFQEEQLWRALFIAENVMSNANARAKENKKSSKSKKYRKIGERLTLWAQNFAARLAELGYNEQQMNERFESMFGDAEELNA</sequence>
<dbReference type="HOGENOM" id="CLU_2129400_0_0_9"/>
<dbReference type="RefSeq" id="WP_013488341.1">
    <property type="nucleotide sequence ID" value="NC_014829.1"/>
</dbReference>
<gene>
    <name evidence="1" type="ordered locus">Bcell_1741</name>
</gene>
<dbReference type="eggNOG" id="ENOG503340F">
    <property type="taxonomic scope" value="Bacteria"/>
</dbReference>
<dbReference type="Proteomes" id="UP000001401">
    <property type="component" value="Chromosome"/>
</dbReference>
<evidence type="ECO:0000313" key="1">
    <source>
        <dbReference type="EMBL" id="ADU30004.1"/>
    </source>
</evidence>
<name>E6TXS8_EVAC2</name>
<evidence type="ECO:0000313" key="2">
    <source>
        <dbReference type="Proteomes" id="UP000001401"/>
    </source>
</evidence>
<dbReference type="KEGG" id="bco:Bcell_1741"/>
<dbReference type="OrthoDB" id="1787088at2"/>
<keyword evidence="2" id="KW-1185">Reference proteome</keyword>
<dbReference type="AlphaFoldDB" id="E6TXS8"/>